<dbReference type="InterPro" id="IPR036087">
    <property type="entry name" value="Nict_dMeBzImd_PRibTrfase_sf"/>
</dbReference>
<keyword evidence="7 11" id="KW-0328">Glycosyltransferase</keyword>
<dbReference type="CDD" id="cd02439">
    <property type="entry name" value="DMB-PRT_CobT"/>
    <property type="match status" value="1"/>
</dbReference>
<evidence type="ECO:0000256" key="3">
    <source>
        <dbReference type="ARBA" id="ARBA00007110"/>
    </source>
</evidence>
<dbReference type="UniPathway" id="UPA00061">
    <property type="reaction ID" value="UER00516"/>
</dbReference>
<dbReference type="EC" id="2.4.2.21" evidence="4 11"/>
<dbReference type="GO" id="GO:0008939">
    <property type="term" value="F:nicotinate-nucleotide-dimethylbenzimidazole phosphoribosyltransferase activity"/>
    <property type="evidence" value="ECO:0007669"/>
    <property type="project" value="UniProtKB-UniRule"/>
</dbReference>
<dbReference type="Pfam" id="PF02277">
    <property type="entry name" value="DBI_PRT"/>
    <property type="match status" value="1"/>
</dbReference>
<dbReference type="Gene3D" id="1.10.1610.10">
    <property type="match status" value="1"/>
</dbReference>
<dbReference type="HAMAP" id="MF_00230">
    <property type="entry name" value="CobT"/>
    <property type="match status" value="1"/>
</dbReference>
<dbReference type="RefSeq" id="WP_013780708.1">
    <property type="nucleotide sequence ID" value="NC_015520.1"/>
</dbReference>
<dbReference type="STRING" id="697281.Mahau_1080"/>
<comment type="function">
    <text evidence="1 11">Catalyzes the synthesis of alpha-ribazole-5'-phosphate from nicotinate mononucleotide (NAMN) and 5,6-dimethylbenzimidazole (DMB).</text>
</comment>
<dbReference type="AlphaFoldDB" id="F4A345"/>
<evidence type="ECO:0000313" key="13">
    <source>
        <dbReference type="Proteomes" id="UP000008457"/>
    </source>
</evidence>
<dbReference type="EMBL" id="CP002360">
    <property type="protein sequence ID" value="AEE96278.1"/>
    <property type="molecule type" value="Genomic_DNA"/>
</dbReference>
<evidence type="ECO:0000256" key="5">
    <source>
        <dbReference type="ARBA" id="ARBA00015486"/>
    </source>
</evidence>
<comment type="similarity">
    <text evidence="3 11">Belongs to the CobT family.</text>
</comment>
<dbReference type="FunFam" id="3.40.50.10210:FF:000001">
    <property type="entry name" value="Nicotinate-nucleotide--dimethylbenzimidazole phosphoribosyltransferase"/>
    <property type="match status" value="1"/>
</dbReference>
<dbReference type="SUPFAM" id="SSF52733">
    <property type="entry name" value="Nicotinate mononucleotide:5,6-dimethylbenzimidazole phosphoribosyltransferase (CobT)"/>
    <property type="match status" value="1"/>
</dbReference>
<feature type="active site" description="Proton acceptor" evidence="11">
    <location>
        <position position="317"/>
    </location>
</feature>
<dbReference type="NCBIfam" id="TIGR03160">
    <property type="entry name" value="cobT_DBIPRT"/>
    <property type="match status" value="1"/>
</dbReference>
<dbReference type="eggNOG" id="COG2038">
    <property type="taxonomic scope" value="Bacteria"/>
</dbReference>
<accession>F4A345</accession>
<keyword evidence="8 11" id="KW-0808">Transferase</keyword>
<evidence type="ECO:0000256" key="7">
    <source>
        <dbReference type="ARBA" id="ARBA00022676"/>
    </source>
</evidence>
<evidence type="ECO:0000256" key="11">
    <source>
        <dbReference type="HAMAP-Rule" id="MF_00230"/>
    </source>
</evidence>
<evidence type="ECO:0000256" key="10">
    <source>
        <dbReference type="ARBA" id="ARBA00047340"/>
    </source>
</evidence>
<name>F4A345_MAHA5</name>
<keyword evidence="13" id="KW-1185">Reference proteome</keyword>
<evidence type="ECO:0000256" key="1">
    <source>
        <dbReference type="ARBA" id="ARBA00002197"/>
    </source>
</evidence>
<protein>
    <recommendedName>
        <fullName evidence="5 11">Nicotinate-nucleotide--dimethylbenzimidazole phosphoribosyltransferase</fullName>
        <shortName evidence="11">NN:DBI PRT</shortName>
        <ecNumber evidence="4 11">2.4.2.21</ecNumber>
    </recommendedName>
    <alternativeName>
        <fullName evidence="9 11">N(1)-alpha-phosphoribosyltransferase</fullName>
    </alternativeName>
</protein>
<dbReference type="InterPro" id="IPR023195">
    <property type="entry name" value="Nict_dMeBzImd_PRibTrfase_N"/>
</dbReference>
<dbReference type="PANTHER" id="PTHR43463:SF1">
    <property type="entry name" value="NICOTINATE-NUCLEOTIDE--DIMETHYLBENZIMIDAZOLE PHOSPHORIBOSYLTRANSFERASE"/>
    <property type="match status" value="1"/>
</dbReference>
<dbReference type="HOGENOM" id="CLU_002982_0_0_9"/>
<dbReference type="GO" id="GO:0009236">
    <property type="term" value="P:cobalamin biosynthetic process"/>
    <property type="evidence" value="ECO:0007669"/>
    <property type="project" value="UniProtKB-UniRule"/>
</dbReference>
<comment type="catalytic activity">
    <reaction evidence="10 11">
        <text>5,6-dimethylbenzimidazole + nicotinate beta-D-ribonucleotide = alpha-ribazole 5'-phosphate + nicotinate + H(+)</text>
        <dbReference type="Rhea" id="RHEA:11196"/>
        <dbReference type="ChEBI" id="CHEBI:15378"/>
        <dbReference type="ChEBI" id="CHEBI:15890"/>
        <dbReference type="ChEBI" id="CHEBI:32544"/>
        <dbReference type="ChEBI" id="CHEBI:57502"/>
        <dbReference type="ChEBI" id="CHEBI:57918"/>
        <dbReference type="EC" id="2.4.2.21"/>
    </reaction>
</comment>
<dbReference type="NCBIfam" id="NF000996">
    <property type="entry name" value="PRK00105.1"/>
    <property type="match status" value="1"/>
</dbReference>
<organism evidence="12 13">
    <name type="scientific">Mahella australiensis (strain DSM 15567 / CIP 107919 / 50-1 BON)</name>
    <dbReference type="NCBI Taxonomy" id="697281"/>
    <lineage>
        <taxon>Bacteria</taxon>
        <taxon>Bacillati</taxon>
        <taxon>Bacillota</taxon>
        <taxon>Clostridia</taxon>
        <taxon>Thermoanaerobacterales</taxon>
        <taxon>Thermoanaerobacterales Family IV. Incertae Sedis</taxon>
        <taxon>Mahella</taxon>
    </lineage>
</organism>
<reference evidence="13" key="1">
    <citation type="submission" date="2010-11" db="EMBL/GenBank/DDBJ databases">
        <title>The complete genome of Mahella australiensis DSM 15567.</title>
        <authorList>
            <consortium name="US DOE Joint Genome Institute (JGI-PGF)"/>
            <person name="Lucas S."/>
            <person name="Copeland A."/>
            <person name="Lapidus A."/>
            <person name="Bruce D."/>
            <person name="Goodwin L."/>
            <person name="Pitluck S."/>
            <person name="Kyrpides N."/>
            <person name="Mavromatis K."/>
            <person name="Pagani I."/>
            <person name="Ivanova N."/>
            <person name="Teshima H."/>
            <person name="Brettin T."/>
            <person name="Detter J.C."/>
            <person name="Han C."/>
            <person name="Tapia R."/>
            <person name="Land M."/>
            <person name="Hauser L."/>
            <person name="Markowitz V."/>
            <person name="Cheng J.-F."/>
            <person name="Hugenholtz P."/>
            <person name="Woyke T."/>
            <person name="Wu D."/>
            <person name="Spring S."/>
            <person name="Pukall R."/>
            <person name="Steenblock K."/>
            <person name="Schneider S."/>
            <person name="Klenk H.-P."/>
            <person name="Eisen J.A."/>
        </authorList>
    </citation>
    <scope>NUCLEOTIDE SEQUENCE [LARGE SCALE GENOMIC DNA]</scope>
    <source>
        <strain evidence="13">DSM 15567 / CIP 107919 / 50-1 BON</strain>
    </source>
</reference>
<evidence type="ECO:0000256" key="8">
    <source>
        <dbReference type="ARBA" id="ARBA00022679"/>
    </source>
</evidence>
<proteinExistence type="inferred from homology"/>
<dbReference type="KEGG" id="mas:Mahau_1080"/>
<dbReference type="Gene3D" id="3.40.50.10210">
    <property type="match status" value="1"/>
</dbReference>
<dbReference type="OrthoDB" id="9781491at2"/>
<evidence type="ECO:0000313" key="12">
    <source>
        <dbReference type="EMBL" id="AEE96278.1"/>
    </source>
</evidence>
<reference evidence="12 13" key="2">
    <citation type="journal article" date="2011" name="Stand. Genomic Sci.">
        <title>Complete genome sequence of Mahella australiensis type strain (50-1 BON).</title>
        <authorList>
            <person name="Sikorski J."/>
            <person name="Teshima H."/>
            <person name="Nolan M."/>
            <person name="Lucas S."/>
            <person name="Hammon N."/>
            <person name="Deshpande S."/>
            <person name="Cheng J.F."/>
            <person name="Pitluck S."/>
            <person name="Liolios K."/>
            <person name="Pagani I."/>
            <person name="Ivanova N."/>
            <person name="Huntemann M."/>
            <person name="Mavromatis K."/>
            <person name="Ovchinikova G."/>
            <person name="Pati A."/>
            <person name="Tapia R."/>
            <person name="Han C."/>
            <person name="Goodwin L."/>
            <person name="Chen A."/>
            <person name="Palaniappan K."/>
            <person name="Land M."/>
            <person name="Hauser L."/>
            <person name="Ngatchou-Djao O.D."/>
            <person name="Rohde M."/>
            <person name="Pukall R."/>
            <person name="Spring S."/>
            <person name="Abt B."/>
            <person name="Goker M."/>
            <person name="Detter J.C."/>
            <person name="Woyke T."/>
            <person name="Bristow J."/>
            <person name="Markowitz V."/>
            <person name="Hugenholtz P."/>
            <person name="Eisen J.A."/>
            <person name="Kyrpides N.C."/>
            <person name="Klenk H.P."/>
            <person name="Lapidus A."/>
        </authorList>
    </citation>
    <scope>NUCLEOTIDE SEQUENCE [LARGE SCALE GENOMIC DNA]</scope>
    <source>
        <strain evidence="13">DSM 15567 / CIP 107919 / 50-1 BON</strain>
    </source>
</reference>
<dbReference type="InterPro" id="IPR003200">
    <property type="entry name" value="Nict_dMeBzImd_PRibTrfase"/>
</dbReference>
<dbReference type="PANTHER" id="PTHR43463">
    <property type="entry name" value="NICOTINATE-NUCLEOTIDE--DIMETHYLBENZIMIDAZOLE PHOSPHORIBOSYLTRANSFERASE"/>
    <property type="match status" value="1"/>
</dbReference>
<evidence type="ECO:0000256" key="4">
    <source>
        <dbReference type="ARBA" id="ARBA00011991"/>
    </source>
</evidence>
<evidence type="ECO:0000256" key="2">
    <source>
        <dbReference type="ARBA" id="ARBA00005049"/>
    </source>
</evidence>
<dbReference type="Proteomes" id="UP000008457">
    <property type="component" value="Chromosome"/>
</dbReference>
<evidence type="ECO:0000256" key="6">
    <source>
        <dbReference type="ARBA" id="ARBA00022573"/>
    </source>
</evidence>
<gene>
    <name evidence="11" type="primary">cobT</name>
    <name evidence="12" type="ordered locus">Mahau_1080</name>
</gene>
<comment type="pathway">
    <text evidence="2 11">Nucleoside biosynthesis; alpha-ribazole biosynthesis; alpha-ribazole from 5,6-dimethylbenzimidazole: step 1/2.</text>
</comment>
<evidence type="ECO:0000256" key="9">
    <source>
        <dbReference type="ARBA" id="ARBA00030686"/>
    </source>
</evidence>
<sequence length="350" mass="36045">MTLLQNTLSSISSINEDAVAHAQQRLDSLTKPPGSLGILEDIIKQLAGITGQAIPKIGKKTVIIMAADHGVVEEGVSAFPQEVTPQMVMNFLNGGAAINVLARHAGADIACCDIGIATDISHPNLIVKKIKYGTDNMAKGPAMSRNEAIAAIEGGISVATAQISNGSTLLATGEMGIGNTTASSAILAAFSNLPLRQLIGRGTGISPCGLSAKEIAIQKAIDINKPDPADPIDVLHKVGGLEIAGLTGTILAAAAHKVPVVIDGFISTAAALIAGKLEPKAVQYMIASHVSEEPGHSIMLDMLGLHPMLHMRMRLGEGTGAALAFHIIDAVTHIQAEMATFESAGVSTAF</sequence>
<keyword evidence="6 11" id="KW-0169">Cobalamin biosynthesis</keyword>
<dbReference type="InterPro" id="IPR017846">
    <property type="entry name" value="Nict_dMeBzImd_PRibTrfase_bact"/>
</dbReference>